<reference evidence="7" key="2">
    <citation type="submission" date="2021-05" db="EMBL/GenBank/DDBJ databases">
        <title>Protein family content uncovers lineage relationships and bacterial pathway maintenance mechanisms in DPANN archaea.</title>
        <authorList>
            <person name="Castelle C.J."/>
            <person name="Meheust R."/>
            <person name="Jaffe A.L."/>
            <person name="Seitz K."/>
            <person name="Gong X."/>
            <person name="Baker B.J."/>
            <person name="Banfield J.F."/>
        </authorList>
    </citation>
    <scope>NUCLEOTIDE SEQUENCE</scope>
    <source>
        <strain evidence="7">RIFCSPLOWO2_01_FULL_AR10_48_17</strain>
    </source>
</reference>
<evidence type="ECO:0000256" key="4">
    <source>
        <dbReference type="ARBA" id="ARBA00022989"/>
    </source>
</evidence>
<keyword evidence="5 6" id="KW-0472">Membrane</keyword>
<comment type="similarity">
    <text evidence="2">Belongs to the LemA family.</text>
</comment>
<dbReference type="EMBL" id="JAGVWC010000009">
    <property type="protein sequence ID" value="MBS3061335.1"/>
    <property type="molecule type" value="Genomic_DNA"/>
</dbReference>
<dbReference type="PANTHER" id="PTHR34478">
    <property type="entry name" value="PROTEIN LEMA"/>
    <property type="match status" value="1"/>
</dbReference>
<dbReference type="InterPro" id="IPR007156">
    <property type="entry name" value="MamQ_LemA"/>
</dbReference>
<protein>
    <submittedName>
        <fullName evidence="7">LemA family protein</fullName>
    </submittedName>
</protein>
<sequence length="185" mass="20875">MLDIILWIILIVVVVLILAAILMFNGLVLLRNRVDNAWAQIDVQLKKRYDLVPNLVETVKGYAKQEKTVFEEVTKARAAIMKANNVQETAEANNMLTGALKSLFAVAEAYPQLQSSQNFMMLQEELSGIEGKIAFSRQFYNDSVLTYDTAIQQFPGSIVAGIFGFKEKPYFEIEEKSREAVKVSF</sequence>
<dbReference type="AlphaFoldDB" id="A0A8T4LDF4"/>
<evidence type="ECO:0000256" key="3">
    <source>
        <dbReference type="ARBA" id="ARBA00022692"/>
    </source>
</evidence>
<organism evidence="7 8">
    <name type="scientific">Candidatus Iainarchaeum sp</name>
    <dbReference type="NCBI Taxonomy" id="3101447"/>
    <lineage>
        <taxon>Archaea</taxon>
        <taxon>Candidatus Iainarchaeota</taxon>
        <taxon>Candidatus Iainarchaeia</taxon>
        <taxon>Candidatus Iainarchaeales</taxon>
        <taxon>Candidatus Iainarchaeaceae</taxon>
        <taxon>Candidatus Iainarchaeum</taxon>
    </lineage>
</organism>
<proteinExistence type="inferred from homology"/>
<dbReference type="Pfam" id="PF04011">
    <property type="entry name" value="LemA"/>
    <property type="match status" value="1"/>
</dbReference>
<evidence type="ECO:0000313" key="7">
    <source>
        <dbReference type="EMBL" id="MBS3061335.1"/>
    </source>
</evidence>
<keyword evidence="3 6" id="KW-0812">Transmembrane</keyword>
<gene>
    <name evidence="7" type="ORF">J4215_02015</name>
</gene>
<evidence type="ECO:0000256" key="1">
    <source>
        <dbReference type="ARBA" id="ARBA00004167"/>
    </source>
</evidence>
<comment type="caution">
    <text evidence="7">The sequence shown here is derived from an EMBL/GenBank/DDBJ whole genome shotgun (WGS) entry which is preliminary data.</text>
</comment>
<dbReference type="Gene3D" id="1.20.1440.20">
    <property type="entry name" value="LemA-like domain"/>
    <property type="match status" value="1"/>
</dbReference>
<dbReference type="SUPFAM" id="SSF140478">
    <property type="entry name" value="LemA-like"/>
    <property type="match status" value="1"/>
</dbReference>
<name>A0A8T4LDF4_9ARCH</name>
<keyword evidence="4 6" id="KW-1133">Transmembrane helix</keyword>
<evidence type="ECO:0000313" key="8">
    <source>
        <dbReference type="Proteomes" id="UP000675968"/>
    </source>
</evidence>
<feature type="transmembrane region" description="Helical" evidence="6">
    <location>
        <begin position="6"/>
        <end position="30"/>
    </location>
</feature>
<dbReference type="PANTHER" id="PTHR34478:SF2">
    <property type="entry name" value="MEMBRANE PROTEIN"/>
    <property type="match status" value="1"/>
</dbReference>
<evidence type="ECO:0000256" key="6">
    <source>
        <dbReference type="SAM" id="Phobius"/>
    </source>
</evidence>
<comment type="subcellular location">
    <subcellularLocation>
        <location evidence="1">Membrane</location>
        <topology evidence="1">Single-pass membrane protein</topology>
    </subcellularLocation>
</comment>
<accession>A0A8T4LDF4</accession>
<reference evidence="7" key="1">
    <citation type="submission" date="2021-03" db="EMBL/GenBank/DDBJ databases">
        <authorList>
            <person name="Jaffe A."/>
        </authorList>
    </citation>
    <scope>NUCLEOTIDE SEQUENCE</scope>
    <source>
        <strain evidence="7">RIFCSPLOWO2_01_FULL_AR10_48_17</strain>
    </source>
</reference>
<dbReference type="Proteomes" id="UP000675968">
    <property type="component" value="Unassembled WGS sequence"/>
</dbReference>
<dbReference type="GO" id="GO:0016020">
    <property type="term" value="C:membrane"/>
    <property type="evidence" value="ECO:0007669"/>
    <property type="project" value="UniProtKB-SubCell"/>
</dbReference>
<evidence type="ECO:0000256" key="5">
    <source>
        <dbReference type="ARBA" id="ARBA00023136"/>
    </source>
</evidence>
<evidence type="ECO:0000256" key="2">
    <source>
        <dbReference type="ARBA" id="ARBA00008854"/>
    </source>
</evidence>
<dbReference type="InterPro" id="IPR023353">
    <property type="entry name" value="LemA-like_dom_sf"/>
</dbReference>